<gene>
    <name evidence="1" type="ORF">PHSY_002747</name>
</gene>
<accession>R9P1X0</accession>
<organism evidence="1 2">
    <name type="scientific">Pseudozyma hubeiensis (strain SY62)</name>
    <name type="common">Yeast</name>
    <dbReference type="NCBI Taxonomy" id="1305764"/>
    <lineage>
        <taxon>Eukaryota</taxon>
        <taxon>Fungi</taxon>
        <taxon>Dikarya</taxon>
        <taxon>Basidiomycota</taxon>
        <taxon>Ustilaginomycotina</taxon>
        <taxon>Ustilaginomycetes</taxon>
        <taxon>Ustilaginales</taxon>
        <taxon>Ustilaginaceae</taxon>
        <taxon>Pseudozyma</taxon>
    </lineage>
</organism>
<keyword evidence="2" id="KW-1185">Reference proteome</keyword>
<protein>
    <submittedName>
        <fullName evidence="1">Uncharacterized protein</fullName>
    </submittedName>
</protein>
<sequence length="144" mass="16116">MHCCATAQHSSKEPSTRSSVITAKTPVCLLSRKFFRHLAVTRRSRAEFRGNSPREEEQQNGVVETLSLLIFASSVAACRSPRPAMSLRQLRHEQHDGFGESENGDHPLRHRRVPPSGGMIFHATVTPPLVSLLRIKYRNDGYAV</sequence>
<dbReference type="EMBL" id="DF238791">
    <property type="protein sequence ID" value="GAC95172.1"/>
    <property type="molecule type" value="Genomic_DNA"/>
</dbReference>
<evidence type="ECO:0000313" key="2">
    <source>
        <dbReference type="Proteomes" id="UP000014071"/>
    </source>
</evidence>
<reference evidence="2" key="1">
    <citation type="journal article" date="2013" name="Genome Announc.">
        <title>Draft genome sequence of the basidiomycetous yeast-like fungus Pseudozyma hubeiensis SY62, which produces an abundant amount of the biosurfactant mannosylerythritol lipids.</title>
        <authorList>
            <person name="Konishi M."/>
            <person name="Hatada Y."/>
            <person name="Horiuchi J."/>
        </authorList>
    </citation>
    <scope>NUCLEOTIDE SEQUENCE [LARGE SCALE GENOMIC DNA]</scope>
    <source>
        <strain evidence="2">SY62</strain>
    </source>
</reference>
<name>R9P1X0_PSEHS</name>
<proteinExistence type="predicted"/>
<dbReference type="RefSeq" id="XP_012188759.1">
    <property type="nucleotide sequence ID" value="XM_012333369.1"/>
</dbReference>
<dbReference type="Proteomes" id="UP000014071">
    <property type="component" value="Unassembled WGS sequence"/>
</dbReference>
<dbReference type="GeneID" id="24108038"/>
<dbReference type="AlphaFoldDB" id="R9P1X0"/>
<evidence type="ECO:0000313" key="1">
    <source>
        <dbReference type="EMBL" id="GAC95172.1"/>
    </source>
</evidence>
<dbReference type="HOGENOM" id="CLU_1797318_0_0_1"/>